<dbReference type="Proteomes" id="UP000235584">
    <property type="component" value="Chromosome"/>
</dbReference>
<keyword evidence="4" id="KW-1185">Reference proteome</keyword>
<dbReference type="AlphaFoldDB" id="A0A2K9NRQ4"/>
<accession>A0A2K9NRQ4</accession>
<dbReference type="KEGG" id="bsto:C0V70_08525"/>
<feature type="region of interest" description="Disordered" evidence="1">
    <location>
        <begin position="197"/>
        <end position="245"/>
    </location>
</feature>
<sequence>MANGLLILTILLFSVSAKAEPLTPPPMRTPGMEMGRPPEESLEDLKFTYDSKNKLFKDEAEAKEFQKLFTENKDTKEIKDQFAKVQEDRKKKMDEMRKNGTRPDFEKMKEEREVAQFDLLKAIKNILENKKKEKSTVAKTDVKCEGAKSQPILEKTTTDSMKDSAKVTKIILTEEEYKRMKSELRNELKNELKEELKKEMAQGRPNEEMRDRPSRDRDKEEDRPKMAEGKSKGRQGRGEGMGMNMNMGGSSSNVSQMASAIGQQMMNNFQNMGQSSGMQMGNMNQMQMGGMNQRQMGNMNQMPQGMYGMQTGNQMPRMPRQQQAMMNNQMNVYGNQMNMGGYGNDRLQMNPFPSNTTGYNFMASDMNSSYTYGNSMMNPYSGNSYYATYGSQIGIPYMGTSSFAQMGN</sequence>
<feature type="compositionally biased region" description="Basic and acidic residues" evidence="1">
    <location>
        <begin position="131"/>
        <end position="146"/>
    </location>
</feature>
<gene>
    <name evidence="3" type="ORF">C0V70_08525</name>
</gene>
<feature type="compositionally biased region" description="Basic and acidic residues" evidence="1">
    <location>
        <begin position="197"/>
        <end position="231"/>
    </location>
</feature>
<name>A0A2K9NRQ4_BACTC</name>
<organism evidence="3 4">
    <name type="scientific">Bacteriovorax stolpii</name>
    <name type="common">Bdellovibrio stolpii</name>
    <dbReference type="NCBI Taxonomy" id="960"/>
    <lineage>
        <taxon>Bacteria</taxon>
        <taxon>Pseudomonadati</taxon>
        <taxon>Bdellovibrionota</taxon>
        <taxon>Bacteriovoracia</taxon>
        <taxon>Bacteriovoracales</taxon>
        <taxon>Bacteriovoracaceae</taxon>
        <taxon>Bacteriovorax</taxon>
    </lineage>
</organism>
<dbReference type="RefSeq" id="WP_102243443.1">
    <property type="nucleotide sequence ID" value="NZ_CP025704.1"/>
</dbReference>
<evidence type="ECO:0000313" key="3">
    <source>
        <dbReference type="EMBL" id="AUN98152.1"/>
    </source>
</evidence>
<evidence type="ECO:0000313" key="4">
    <source>
        <dbReference type="Proteomes" id="UP000235584"/>
    </source>
</evidence>
<feature type="signal peptide" evidence="2">
    <location>
        <begin position="1"/>
        <end position="19"/>
    </location>
</feature>
<evidence type="ECO:0000256" key="2">
    <source>
        <dbReference type="SAM" id="SignalP"/>
    </source>
</evidence>
<protein>
    <submittedName>
        <fullName evidence="3">Uncharacterized protein</fullName>
    </submittedName>
</protein>
<feature type="chain" id="PRO_5043848231" evidence="2">
    <location>
        <begin position="20"/>
        <end position="408"/>
    </location>
</feature>
<keyword evidence="2" id="KW-0732">Signal</keyword>
<proteinExistence type="predicted"/>
<feature type="region of interest" description="Disordered" evidence="1">
    <location>
        <begin position="86"/>
        <end position="109"/>
    </location>
</feature>
<evidence type="ECO:0000256" key="1">
    <source>
        <dbReference type="SAM" id="MobiDB-lite"/>
    </source>
</evidence>
<feature type="region of interest" description="Disordered" evidence="1">
    <location>
        <begin position="131"/>
        <end position="162"/>
    </location>
</feature>
<dbReference type="EMBL" id="CP025704">
    <property type="protein sequence ID" value="AUN98152.1"/>
    <property type="molecule type" value="Genomic_DNA"/>
</dbReference>
<reference evidence="3 4" key="1">
    <citation type="submission" date="2018-01" db="EMBL/GenBank/DDBJ databases">
        <title>Complete genome sequence of Bacteriovorax stolpii DSM12778.</title>
        <authorList>
            <person name="Tang B."/>
            <person name="Chang J."/>
        </authorList>
    </citation>
    <scope>NUCLEOTIDE SEQUENCE [LARGE SCALE GENOMIC DNA]</scope>
    <source>
        <strain evidence="3 4">DSM 12778</strain>
    </source>
</reference>